<organism evidence="2 3">
    <name type="scientific">Fodinicola feengrottensis</name>
    <dbReference type="NCBI Taxonomy" id="435914"/>
    <lineage>
        <taxon>Bacteria</taxon>
        <taxon>Bacillati</taxon>
        <taxon>Actinomycetota</taxon>
        <taxon>Actinomycetes</taxon>
        <taxon>Mycobacteriales</taxon>
        <taxon>Fodinicola</taxon>
    </lineage>
</organism>
<keyword evidence="1" id="KW-0812">Transmembrane</keyword>
<keyword evidence="1" id="KW-0472">Membrane</keyword>
<dbReference type="Proteomes" id="UP001500618">
    <property type="component" value="Unassembled WGS sequence"/>
</dbReference>
<reference evidence="2 3" key="1">
    <citation type="journal article" date="2019" name="Int. J. Syst. Evol. Microbiol.">
        <title>The Global Catalogue of Microorganisms (GCM) 10K type strain sequencing project: providing services to taxonomists for standard genome sequencing and annotation.</title>
        <authorList>
            <consortium name="The Broad Institute Genomics Platform"/>
            <consortium name="The Broad Institute Genome Sequencing Center for Infectious Disease"/>
            <person name="Wu L."/>
            <person name="Ma J."/>
        </authorList>
    </citation>
    <scope>NUCLEOTIDE SEQUENCE [LARGE SCALE GENOMIC DNA]</scope>
    <source>
        <strain evidence="2 3">JCM 14718</strain>
    </source>
</reference>
<keyword evidence="3" id="KW-1185">Reference proteome</keyword>
<accession>A0ABN2IVA7</accession>
<evidence type="ECO:0000256" key="1">
    <source>
        <dbReference type="SAM" id="Phobius"/>
    </source>
</evidence>
<name>A0ABN2IVA7_9ACTN</name>
<comment type="caution">
    <text evidence="2">The sequence shown here is derived from an EMBL/GenBank/DDBJ whole genome shotgun (WGS) entry which is preliminary data.</text>
</comment>
<feature type="transmembrane region" description="Helical" evidence="1">
    <location>
        <begin position="41"/>
        <end position="57"/>
    </location>
</feature>
<keyword evidence="1" id="KW-1133">Transmembrane helix</keyword>
<dbReference type="EMBL" id="BAAANY010000038">
    <property type="protein sequence ID" value="GAA1712529.1"/>
    <property type="molecule type" value="Genomic_DNA"/>
</dbReference>
<evidence type="ECO:0000313" key="2">
    <source>
        <dbReference type="EMBL" id="GAA1712529.1"/>
    </source>
</evidence>
<evidence type="ECO:0000313" key="3">
    <source>
        <dbReference type="Proteomes" id="UP001500618"/>
    </source>
</evidence>
<dbReference type="RefSeq" id="WP_163567100.1">
    <property type="nucleotide sequence ID" value="NZ_BAAANY010000038.1"/>
</dbReference>
<sequence>MKAGAGRPTAKAGGRFKGAGLLGTIPVAIVVWVAATHPDSIAGQLLIGIANVVLSFVH</sequence>
<protein>
    <submittedName>
        <fullName evidence="2">Uncharacterized protein</fullName>
    </submittedName>
</protein>
<gene>
    <name evidence="2" type="ORF">GCM10009765_72010</name>
</gene>
<proteinExistence type="predicted"/>
<feature type="transmembrane region" description="Helical" evidence="1">
    <location>
        <begin position="16"/>
        <end position="35"/>
    </location>
</feature>